<comment type="function">
    <text evidence="3">Responsible for the release of ribosomes from messenger RNA at the termination of protein biosynthesis. May increase the efficiency of translation by recycling ribosomes from one round of translation to another.</text>
</comment>
<dbReference type="SUPFAM" id="SSF55194">
    <property type="entry name" value="Ribosome recycling factor, RRF"/>
    <property type="match status" value="1"/>
</dbReference>
<accession>A0ABS9KGD2</accession>
<keyword evidence="6" id="KW-1185">Reference proteome</keyword>
<dbReference type="PANTHER" id="PTHR20982:SF3">
    <property type="entry name" value="MITOCHONDRIAL RIBOSOME RECYCLING FACTOR PSEUDO 1"/>
    <property type="match status" value="1"/>
</dbReference>
<dbReference type="HAMAP" id="MF_00040">
    <property type="entry name" value="RRF"/>
    <property type="match status" value="1"/>
</dbReference>
<proteinExistence type="inferred from homology"/>
<evidence type="ECO:0000313" key="6">
    <source>
        <dbReference type="Proteomes" id="UP001165366"/>
    </source>
</evidence>
<reference evidence="5" key="2">
    <citation type="submission" date="2024-05" db="EMBL/GenBank/DDBJ databases">
        <title>Rhodohalobacter halophilus gen. nov., sp. nov., a moderately halophilic member of the family Balneolaceae.</title>
        <authorList>
            <person name="Xia J."/>
        </authorList>
    </citation>
    <scope>NUCLEOTIDE SEQUENCE</scope>
    <source>
        <strain evidence="5">WB101</strain>
    </source>
</reference>
<organism evidence="5 6">
    <name type="scientific">Rhodohalobacter sulfatireducens</name>
    <dbReference type="NCBI Taxonomy" id="2911366"/>
    <lineage>
        <taxon>Bacteria</taxon>
        <taxon>Pseudomonadati</taxon>
        <taxon>Balneolota</taxon>
        <taxon>Balneolia</taxon>
        <taxon>Balneolales</taxon>
        <taxon>Balneolaceae</taxon>
        <taxon>Rhodohalobacter</taxon>
    </lineage>
</organism>
<evidence type="ECO:0000313" key="5">
    <source>
        <dbReference type="EMBL" id="MCG2589928.1"/>
    </source>
</evidence>
<keyword evidence="3" id="KW-0963">Cytoplasm</keyword>
<feature type="domain" description="Ribosome recycling factor" evidence="4">
    <location>
        <begin position="25"/>
        <end position="187"/>
    </location>
</feature>
<dbReference type="Gene3D" id="3.30.1360.40">
    <property type="match status" value="1"/>
</dbReference>
<dbReference type="EMBL" id="JAKLWS010000023">
    <property type="protein sequence ID" value="MCG2589928.1"/>
    <property type="molecule type" value="Genomic_DNA"/>
</dbReference>
<comment type="similarity">
    <text evidence="1 3">Belongs to the RRF family.</text>
</comment>
<dbReference type="InterPro" id="IPR023584">
    <property type="entry name" value="Ribosome_recyc_fac_dom"/>
</dbReference>
<dbReference type="RefSeq" id="WP_237855286.1">
    <property type="nucleotide sequence ID" value="NZ_JAKLWS010000023.1"/>
</dbReference>
<protein>
    <recommendedName>
        <fullName evidence="3">Ribosome-recycling factor</fullName>
        <shortName evidence="3">RRF</shortName>
    </recommendedName>
    <alternativeName>
        <fullName evidence="3">Ribosome-releasing factor</fullName>
    </alternativeName>
</protein>
<reference evidence="5" key="1">
    <citation type="submission" date="2022-01" db="EMBL/GenBank/DDBJ databases">
        <authorList>
            <person name="Wang Y."/>
        </authorList>
    </citation>
    <scope>NUCLEOTIDE SEQUENCE</scope>
    <source>
        <strain evidence="5">WB101</strain>
    </source>
</reference>
<evidence type="ECO:0000256" key="1">
    <source>
        <dbReference type="ARBA" id="ARBA00005912"/>
    </source>
</evidence>
<comment type="caution">
    <text evidence="5">The sequence shown here is derived from an EMBL/GenBank/DDBJ whole genome shotgun (WGS) entry which is preliminary data.</text>
</comment>
<evidence type="ECO:0000259" key="4">
    <source>
        <dbReference type="Pfam" id="PF01765"/>
    </source>
</evidence>
<sequence length="189" mass="21185">MIPEELKLIIETADESMDEAVKFCKKEFSHIRAGKATPSLLDGVKVDYYGSMTPLNQLANVSAPEARLLTVQPYDKSAMEDIEKAIMSAGLGLNPNNDGTIIRIPLPMLSEERRTELVKHAGEVAENARISIRNIRRNANDEIKNTVKEESLPEDSKFEAEEEIQSITDAHTKKVDEMLETKEKEIMTV</sequence>
<gene>
    <name evidence="3 5" type="primary">frr</name>
    <name evidence="5" type="ORF">L6773_15230</name>
</gene>
<evidence type="ECO:0000256" key="2">
    <source>
        <dbReference type="ARBA" id="ARBA00022917"/>
    </source>
</evidence>
<dbReference type="CDD" id="cd00520">
    <property type="entry name" value="RRF"/>
    <property type="match status" value="1"/>
</dbReference>
<dbReference type="Proteomes" id="UP001165366">
    <property type="component" value="Unassembled WGS sequence"/>
</dbReference>
<dbReference type="NCBIfam" id="TIGR00496">
    <property type="entry name" value="frr"/>
    <property type="match status" value="1"/>
</dbReference>
<evidence type="ECO:0000256" key="3">
    <source>
        <dbReference type="HAMAP-Rule" id="MF_00040"/>
    </source>
</evidence>
<dbReference type="InterPro" id="IPR036191">
    <property type="entry name" value="RRF_sf"/>
</dbReference>
<dbReference type="Pfam" id="PF01765">
    <property type="entry name" value="RRF"/>
    <property type="match status" value="1"/>
</dbReference>
<name>A0ABS9KGD2_9BACT</name>
<keyword evidence="2 3" id="KW-0648">Protein biosynthesis</keyword>
<dbReference type="PANTHER" id="PTHR20982">
    <property type="entry name" value="RIBOSOME RECYCLING FACTOR"/>
    <property type="match status" value="1"/>
</dbReference>
<comment type="subcellular location">
    <subcellularLocation>
        <location evidence="3">Cytoplasm</location>
    </subcellularLocation>
</comment>
<dbReference type="Gene3D" id="1.10.132.20">
    <property type="entry name" value="Ribosome-recycling factor"/>
    <property type="match status" value="1"/>
</dbReference>
<dbReference type="InterPro" id="IPR002661">
    <property type="entry name" value="Ribosome_recyc_fac"/>
</dbReference>